<feature type="compositionally biased region" description="Basic and acidic residues" evidence="1">
    <location>
        <begin position="135"/>
        <end position="153"/>
    </location>
</feature>
<dbReference type="EMBL" id="JAINUF010000004">
    <property type="protein sequence ID" value="KAJ8364958.1"/>
    <property type="molecule type" value="Genomic_DNA"/>
</dbReference>
<dbReference type="PANTHER" id="PTHR12243:SF67">
    <property type="entry name" value="COREPRESSOR OF PANGOLIN, ISOFORM A-RELATED"/>
    <property type="match status" value="1"/>
</dbReference>
<reference evidence="2" key="1">
    <citation type="journal article" date="2023" name="Science">
        <title>Genome structures resolve the early diversification of teleost fishes.</title>
        <authorList>
            <person name="Parey E."/>
            <person name="Louis A."/>
            <person name="Montfort J."/>
            <person name="Bouchez O."/>
            <person name="Roques C."/>
            <person name="Iampietro C."/>
            <person name="Lluch J."/>
            <person name="Castinel A."/>
            <person name="Donnadieu C."/>
            <person name="Desvignes T."/>
            <person name="Floi Bucao C."/>
            <person name="Jouanno E."/>
            <person name="Wen M."/>
            <person name="Mejri S."/>
            <person name="Dirks R."/>
            <person name="Jansen H."/>
            <person name="Henkel C."/>
            <person name="Chen W.J."/>
            <person name="Zahm M."/>
            <person name="Cabau C."/>
            <person name="Klopp C."/>
            <person name="Thompson A.W."/>
            <person name="Robinson-Rechavi M."/>
            <person name="Braasch I."/>
            <person name="Lecointre G."/>
            <person name="Bobe J."/>
            <person name="Postlethwait J.H."/>
            <person name="Berthelot C."/>
            <person name="Roest Crollius H."/>
            <person name="Guiguen Y."/>
        </authorList>
    </citation>
    <scope>NUCLEOTIDE SEQUENCE</scope>
    <source>
        <strain evidence="2">WJC10195</strain>
    </source>
</reference>
<proteinExistence type="predicted"/>
<comment type="caution">
    <text evidence="2">The sequence shown here is derived from an EMBL/GenBank/DDBJ whole genome shotgun (WGS) entry which is preliminary data.</text>
</comment>
<feature type="region of interest" description="Disordered" evidence="1">
    <location>
        <begin position="71"/>
        <end position="153"/>
    </location>
</feature>
<dbReference type="InterPro" id="IPR039353">
    <property type="entry name" value="TF_Adf1"/>
</dbReference>
<dbReference type="AlphaFoldDB" id="A0A9Q1FSR1"/>
<keyword evidence="3" id="KW-1185">Reference proteome</keyword>
<dbReference type="GO" id="GO:0006357">
    <property type="term" value="P:regulation of transcription by RNA polymerase II"/>
    <property type="evidence" value="ECO:0007669"/>
    <property type="project" value="TreeGrafter"/>
</dbReference>
<dbReference type="GO" id="GO:0005667">
    <property type="term" value="C:transcription regulator complex"/>
    <property type="evidence" value="ECO:0007669"/>
    <property type="project" value="TreeGrafter"/>
</dbReference>
<protein>
    <submittedName>
        <fullName evidence="2">Uncharacterized protein</fullName>
    </submittedName>
</protein>
<gene>
    <name evidence="2" type="ORF">SKAU_G00137890</name>
</gene>
<accession>A0A9Q1FSR1</accession>
<evidence type="ECO:0000313" key="3">
    <source>
        <dbReference type="Proteomes" id="UP001152622"/>
    </source>
</evidence>
<evidence type="ECO:0000256" key="1">
    <source>
        <dbReference type="SAM" id="MobiDB-lite"/>
    </source>
</evidence>
<organism evidence="2 3">
    <name type="scientific">Synaphobranchus kaupii</name>
    <name type="common">Kaup's arrowtooth eel</name>
    <dbReference type="NCBI Taxonomy" id="118154"/>
    <lineage>
        <taxon>Eukaryota</taxon>
        <taxon>Metazoa</taxon>
        <taxon>Chordata</taxon>
        <taxon>Craniata</taxon>
        <taxon>Vertebrata</taxon>
        <taxon>Euteleostomi</taxon>
        <taxon>Actinopterygii</taxon>
        <taxon>Neopterygii</taxon>
        <taxon>Teleostei</taxon>
        <taxon>Anguilliformes</taxon>
        <taxon>Synaphobranchidae</taxon>
        <taxon>Synaphobranchus</taxon>
    </lineage>
</organism>
<dbReference type="PANTHER" id="PTHR12243">
    <property type="entry name" value="MADF DOMAIN TRANSCRIPTION FACTOR"/>
    <property type="match status" value="1"/>
</dbReference>
<sequence>MTMNSWKEIGESIGMDWVDCIKEWKKIRDKFVRMKRALSKKIGAAGGSQNKPTFYIILSWLEVFIKHRETESNYPEEDSQTSPDISTAGPDTPDTPEDPGSAQSTAAARDNTEELDSLPGISAISTPKPKRSRKGKEEDDPFTKRLEQLNKDREQREQLLADLQKRSETDNDLVGQFLQSIGGLLRLLPEKELLMLQAKIHQMVYESVQLHHASL</sequence>
<evidence type="ECO:0000313" key="2">
    <source>
        <dbReference type="EMBL" id="KAJ8364958.1"/>
    </source>
</evidence>
<name>A0A9Q1FSR1_SYNKA</name>
<dbReference type="GO" id="GO:0005634">
    <property type="term" value="C:nucleus"/>
    <property type="evidence" value="ECO:0007669"/>
    <property type="project" value="TreeGrafter"/>
</dbReference>
<dbReference type="OrthoDB" id="5803771at2759"/>
<dbReference type="Proteomes" id="UP001152622">
    <property type="component" value="Chromosome 4"/>
</dbReference>